<name>A0A1X9T519_9VIRU</name>
<dbReference type="KEGG" id="vg:32878143"/>
<sequence length="531" mass="59960">MYHVLLSDFVQPRQTAIKVRRPSIVTAMAGTPAFGRYLPMTPDQALKTLSAFLPCKNHQDLLSATLNPLYELGQPKFHPMGVYTSELENQRMVFCASTGHYVELTTMGQEGSLHVRLAACNLEDYLNGSTEQPWHPITDTTHSTIPVSKNGKPAIESFINRNLALEPHARVTNPPPEYVSINTLAYKNINHFNGVRTKHDTLQVVSFCQDFQGAFFQVFLQDPNFTTFLHILSESSLRQVIMDFAPEMNVNLSFFSNLFQDHVTFVGVLSFRGQNNFGMRFLAMTAGGQFFTCDPNVGMWMKSVDSVAKLKTHHLGDMYRDEEFSKIYPSGYCMNPVTDNSVNVMVECAILQSMCPSFMRGGWRFRGPRSNSNVFNIHKNTIIGVLPKLLAPPPLKTAVNHFSFDFVPRNYVKVCDDSKNNMFHQLSKEKLVEKLKCALGEAHRELFLIVKEHMSPLDTLDPMVKIGPVEPIFNNYVEPEKYNHHTSGESQSSVATPTPSHVRPSTSTQALKRSHDNRESRNTTNSKRFSP</sequence>
<feature type="region of interest" description="Disordered" evidence="1">
    <location>
        <begin position="482"/>
        <end position="531"/>
    </location>
</feature>
<dbReference type="GeneID" id="32878143"/>
<evidence type="ECO:0000313" key="3">
    <source>
        <dbReference type="Proteomes" id="UP000203507"/>
    </source>
</evidence>
<dbReference type="EMBL" id="KX832224">
    <property type="protein sequence ID" value="ARR28809.1"/>
    <property type="molecule type" value="Genomic_DNA"/>
</dbReference>
<protein>
    <submittedName>
        <fullName evidence="2">Cap-Gly domain protein</fullName>
    </submittedName>
</protein>
<feature type="compositionally biased region" description="Polar residues" evidence="1">
    <location>
        <begin position="522"/>
        <end position="531"/>
    </location>
</feature>
<dbReference type="RefSeq" id="YP_009362318.1">
    <property type="nucleotide sequence ID" value="NC_034618.1"/>
</dbReference>
<feature type="compositionally biased region" description="Polar residues" evidence="1">
    <location>
        <begin position="488"/>
        <end position="511"/>
    </location>
</feature>
<accession>A0A1X9T519</accession>
<evidence type="ECO:0000313" key="2">
    <source>
        <dbReference type="EMBL" id="ARR28809.1"/>
    </source>
</evidence>
<proteinExistence type="predicted"/>
<evidence type="ECO:0000256" key="1">
    <source>
        <dbReference type="SAM" id="MobiDB-lite"/>
    </source>
</evidence>
<organism evidence="2">
    <name type="scientific">Ranid herpesvirus 3</name>
    <dbReference type="NCBI Taxonomy" id="1987509"/>
    <lineage>
        <taxon>Viruses</taxon>
        <taxon>Duplodnaviria</taxon>
        <taxon>Heunggongvirae</taxon>
        <taxon>Peploviricota</taxon>
        <taxon>Herviviricetes</taxon>
        <taxon>Herpesvirales</taxon>
        <taxon>Alloherpesviridae</taxon>
        <taxon>Batravirus</taxon>
        <taxon>Batravirus ranidallo3</taxon>
    </lineage>
</organism>
<keyword evidence="3" id="KW-1185">Reference proteome</keyword>
<dbReference type="Proteomes" id="UP000203507">
    <property type="component" value="Segment"/>
</dbReference>
<reference evidence="2" key="1">
    <citation type="journal article" date="2017" name="Vet. Pathol.">
        <title>Ranid Herpesvirus 3 and Proliferative Dermatitis in Free-Ranging Wild Common Frogs (Rana Temporaria).</title>
        <authorList>
            <person name="Origgi F.C."/>
            <person name="Schmidt B.R."/>
            <person name="Lohmann P."/>
            <person name="Otten P."/>
            <person name="Akdesir E."/>
            <person name="Gaschen V."/>
            <person name="Aguilar-Bultet L."/>
            <person name="Wahli T."/>
            <person name="Sattler U."/>
            <person name="Stoffel M.H."/>
        </authorList>
    </citation>
    <scope>NUCLEOTIDE SEQUENCE [LARGE SCALE GENOMIC DNA]</scope>
    <source>
        <strain evidence="2">FO1_2015</strain>
    </source>
</reference>